<dbReference type="AlphaFoldDB" id="A0A9E4K3C1"/>
<accession>A0A9E4K3C1</accession>
<comment type="caution">
    <text evidence="1">The sequence shown here is derived from an EMBL/GenBank/DDBJ whole genome shotgun (WGS) entry which is preliminary data.</text>
</comment>
<sequence length="285" mass="32627">MKYRRRHKTNWPLVIGGTVAILCTMAGLGYAAFQAYGKPVPDRYGCFDGVSGKQTHVLIDASEPRFDADQQRALLRYFKQEYDRLGFGDRISVYTTEGDQQASVLSPRFHICGPAQEPDQLTAIGADAGSPGYVRKQRERLYEKRFLPELQAVLADDPADMRRQNTQSPILEMVADLSRMPSVRPGDKVTLISDLIQNSPESAQFCRVQNDMPPFVLFAQRRIYQGRLKPRSLEGVSVDMLMLLRRTYGPFCRDEDEIRRFWIDYFHANGVKEPRVIRIRYGLRG</sequence>
<reference evidence="1" key="1">
    <citation type="journal article" date="2021" name="Proc. Natl. Acad. Sci. U.S.A.">
        <title>Global biogeography of chemosynthetic symbionts reveals both localized and globally distributed symbiont groups. .</title>
        <authorList>
            <person name="Osvatic J.T."/>
            <person name="Wilkins L.G.E."/>
            <person name="Leibrecht L."/>
            <person name="Leray M."/>
            <person name="Zauner S."/>
            <person name="Polzin J."/>
            <person name="Camacho Y."/>
            <person name="Gros O."/>
            <person name="van Gils J.A."/>
            <person name="Eisen J.A."/>
            <person name="Petersen J.M."/>
            <person name="Yuen B."/>
        </authorList>
    </citation>
    <scope>NUCLEOTIDE SEQUENCE</scope>
    <source>
        <strain evidence="1">MAGL173</strain>
    </source>
</reference>
<dbReference type="Proteomes" id="UP000886687">
    <property type="component" value="Unassembled WGS sequence"/>
</dbReference>
<organism evidence="1 2">
    <name type="scientific">Candidatus Thiodiazotropha lotti</name>
    <dbReference type="NCBI Taxonomy" id="2792787"/>
    <lineage>
        <taxon>Bacteria</taxon>
        <taxon>Pseudomonadati</taxon>
        <taxon>Pseudomonadota</taxon>
        <taxon>Gammaproteobacteria</taxon>
        <taxon>Chromatiales</taxon>
        <taxon>Sedimenticolaceae</taxon>
        <taxon>Candidatus Thiodiazotropha</taxon>
    </lineage>
</organism>
<evidence type="ECO:0000313" key="1">
    <source>
        <dbReference type="EMBL" id="MCG7938907.1"/>
    </source>
</evidence>
<gene>
    <name evidence="1" type="ORF">JAZ04_08630</name>
</gene>
<name>A0A9E4K3C1_9GAMM</name>
<evidence type="ECO:0000313" key="2">
    <source>
        <dbReference type="Proteomes" id="UP000886687"/>
    </source>
</evidence>
<protein>
    <submittedName>
        <fullName evidence="1">Uncharacterized protein</fullName>
    </submittedName>
</protein>
<dbReference type="EMBL" id="JAEPDI010000004">
    <property type="protein sequence ID" value="MCG7938907.1"/>
    <property type="molecule type" value="Genomic_DNA"/>
</dbReference>
<proteinExistence type="predicted"/>